<feature type="domain" description="Oxo-4-hydroxy-4-carboxy-5-ureidoimidazoline decarboxylase" evidence="8">
    <location>
        <begin position="19"/>
        <end position="165"/>
    </location>
</feature>
<dbReference type="AlphaFoldDB" id="A0A918DZ12"/>
<dbReference type="SUPFAM" id="SSF158694">
    <property type="entry name" value="UraD-Like"/>
    <property type="match status" value="1"/>
</dbReference>
<keyword evidence="4" id="KW-0659">Purine metabolism</keyword>
<evidence type="ECO:0000259" key="8">
    <source>
        <dbReference type="Pfam" id="PF09349"/>
    </source>
</evidence>
<dbReference type="NCBIfam" id="TIGR03180">
    <property type="entry name" value="UraD_2"/>
    <property type="match status" value="1"/>
</dbReference>
<protein>
    <recommendedName>
        <fullName evidence="3">2-oxo-4-hydroxy-4-carboxy-5-ureidoimidazoline decarboxylase</fullName>
        <ecNumber evidence="3">4.1.1.97</ecNumber>
    </recommendedName>
</protein>
<comment type="caution">
    <text evidence="9">The sequence shown here is derived from an EMBL/GenBank/DDBJ whole genome shotgun (WGS) entry which is preliminary data.</text>
</comment>
<keyword evidence="6" id="KW-0456">Lyase</keyword>
<comment type="catalytic activity">
    <reaction evidence="1">
        <text>5-hydroxy-2-oxo-4-ureido-2,5-dihydro-1H-imidazole-5-carboxylate + H(+) = (S)-allantoin + CO2</text>
        <dbReference type="Rhea" id="RHEA:26301"/>
        <dbReference type="ChEBI" id="CHEBI:15378"/>
        <dbReference type="ChEBI" id="CHEBI:15678"/>
        <dbReference type="ChEBI" id="CHEBI:16526"/>
        <dbReference type="ChEBI" id="CHEBI:58639"/>
        <dbReference type="EC" id="4.1.1.97"/>
    </reaction>
</comment>
<dbReference type="Pfam" id="PF09349">
    <property type="entry name" value="OHCU_decarbox"/>
    <property type="match status" value="1"/>
</dbReference>
<dbReference type="RefSeq" id="WP_189133362.1">
    <property type="nucleotide sequence ID" value="NZ_BMMS01000018.1"/>
</dbReference>
<dbReference type="EC" id="4.1.1.97" evidence="3"/>
<sequence>MSSASSLSNAATTGLAWLNAAAEEEAAPLLHEVCSARAWGQAVLSARPYADTGALFAASDRATAALTDSGLEEAMAGHPPIGRPKAGDPTSAREQSGVRESQREELLEMNLRYQDTFGHVFLICATGRTGDEMLAALRERLGNTPEREREIVRVELGRINRIRLDRLVTEKGGTV</sequence>
<evidence type="ECO:0000256" key="5">
    <source>
        <dbReference type="ARBA" id="ARBA00022793"/>
    </source>
</evidence>
<dbReference type="InterPro" id="IPR017595">
    <property type="entry name" value="OHCU_decarboxylase-2"/>
</dbReference>
<keyword evidence="5" id="KW-0210">Decarboxylase</keyword>
<dbReference type="EMBL" id="BMMS01000018">
    <property type="protein sequence ID" value="GGO92475.1"/>
    <property type="molecule type" value="Genomic_DNA"/>
</dbReference>
<evidence type="ECO:0000256" key="2">
    <source>
        <dbReference type="ARBA" id="ARBA00004754"/>
    </source>
</evidence>
<dbReference type="NCBIfam" id="NF010372">
    <property type="entry name" value="PRK13798.1"/>
    <property type="match status" value="1"/>
</dbReference>
<dbReference type="PANTHER" id="PTHR43466:SF1">
    <property type="entry name" value="2-OXO-4-HYDROXY-4-CARBOXY-5-UREIDOIMIDAZOLINE DECARBOXYLASE-RELATED"/>
    <property type="match status" value="1"/>
</dbReference>
<reference evidence="9" key="2">
    <citation type="submission" date="2020-09" db="EMBL/GenBank/DDBJ databases">
        <authorList>
            <person name="Sun Q."/>
            <person name="Zhou Y."/>
        </authorList>
    </citation>
    <scope>NUCLEOTIDE SEQUENCE</scope>
    <source>
        <strain evidence="9">CGMCC 4.7201</strain>
    </source>
</reference>
<gene>
    <name evidence="9" type="ORF">GCM10012280_42740</name>
</gene>
<evidence type="ECO:0000256" key="7">
    <source>
        <dbReference type="SAM" id="MobiDB-lite"/>
    </source>
</evidence>
<accession>A0A918DZ12</accession>
<evidence type="ECO:0000313" key="10">
    <source>
        <dbReference type="Proteomes" id="UP000641932"/>
    </source>
</evidence>
<evidence type="ECO:0000313" key="9">
    <source>
        <dbReference type="EMBL" id="GGO92475.1"/>
    </source>
</evidence>
<evidence type="ECO:0000256" key="3">
    <source>
        <dbReference type="ARBA" id="ARBA00012257"/>
    </source>
</evidence>
<dbReference type="Gene3D" id="1.10.3330.10">
    <property type="entry name" value="Oxo-4-hydroxy-4-carboxy-5-ureidoimidazoline decarboxylase"/>
    <property type="match status" value="1"/>
</dbReference>
<dbReference type="InterPro" id="IPR036778">
    <property type="entry name" value="OHCU_decarboxylase_sf"/>
</dbReference>
<organism evidence="9 10">
    <name type="scientific">Wenjunlia tyrosinilytica</name>
    <dbReference type="NCBI Taxonomy" id="1544741"/>
    <lineage>
        <taxon>Bacteria</taxon>
        <taxon>Bacillati</taxon>
        <taxon>Actinomycetota</taxon>
        <taxon>Actinomycetes</taxon>
        <taxon>Kitasatosporales</taxon>
        <taxon>Streptomycetaceae</taxon>
        <taxon>Wenjunlia</taxon>
    </lineage>
</organism>
<dbReference type="Proteomes" id="UP000641932">
    <property type="component" value="Unassembled WGS sequence"/>
</dbReference>
<dbReference type="GO" id="GO:0019628">
    <property type="term" value="P:urate catabolic process"/>
    <property type="evidence" value="ECO:0007669"/>
    <property type="project" value="TreeGrafter"/>
</dbReference>
<dbReference type="PANTHER" id="PTHR43466">
    <property type="entry name" value="2-OXO-4-HYDROXY-4-CARBOXY-5-UREIDOIMIDAZOLINE DECARBOXYLASE-RELATED"/>
    <property type="match status" value="1"/>
</dbReference>
<comment type="pathway">
    <text evidence="2">Purine metabolism; urate degradation; (S)-allantoin from urate: step 3/3.</text>
</comment>
<dbReference type="GO" id="GO:0006144">
    <property type="term" value="P:purine nucleobase metabolic process"/>
    <property type="evidence" value="ECO:0007669"/>
    <property type="project" value="UniProtKB-KW"/>
</dbReference>
<evidence type="ECO:0000256" key="1">
    <source>
        <dbReference type="ARBA" id="ARBA00001163"/>
    </source>
</evidence>
<feature type="region of interest" description="Disordered" evidence="7">
    <location>
        <begin position="75"/>
        <end position="100"/>
    </location>
</feature>
<evidence type="ECO:0000256" key="4">
    <source>
        <dbReference type="ARBA" id="ARBA00022631"/>
    </source>
</evidence>
<reference evidence="9" key="1">
    <citation type="journal article" date="2014" name="Int. J. Syst. Evol. Microbiol.">
        <title>Complete genome sequence of Corynebacterium casei LMG S-19264T (=DSM 44701T), isolated from a smear-ripened cheese.</title>
        <authorList>
            <consortium name="US DOE Joint Genome Institute (JGI-PGF)"/>
            <person name="Walter F."/>
            <person name="Albersmeier A."/>
            <person name="Kalinowski J."/>
            <person name="Ruckert C."/>
        </authorList>
    </citation>
    <scope>NUCLEOTIDE SEQUENCE</scope>
    <source>
        <strain evidence="9">CGMCC 4.7201</strain>
    </source>
</reference>
<proteinExistence type="predicted"/>
<keyword evidence="10" id="KW-1185">Reference proteome</keyword>
<dbReference type="InterPro" id="IPR018020">
    <property type="entry name" value="OHCU_decarboxylase"/>
</dbReference>
<dbReference type="GO" id="GO:0051997">
    <property type="term" value="F:2-oxo-4-hydroxy-4-carboxy-5-ureidoimidazoline decarboxylase activity"/>
    <property type="evidence" value="ECO:0007669"/>
    <property type="project" value="UniProtKB-EC"/>
</dbReference>
<name>A0A918DZ12_9ACTN</name>
<evidence type="ECO:0000256" key="6">
    <source>
        <dbReference type="ARBA" id="ARBA00023239"/>
    </source>
</evidence>